<feature type="non-terminal residue" evidence="6">
    <location>
        <position position="250"/>
    </location>
</feature>
<organism evidence="6">
    <name type="scientific">marine sediment metagenome</name>
    <dbReference type="NCBI Taxonomy" id="412755"/>
    <lineage>
        <taxon>unclassified sequences</taxon>
        <taxon>metagenomes</taxon>
        <taxon>ecological metagenomes</taxon>
    </lineage>
</organism>
<dbReference type="GO" id="GO:0003677">
    <property type="term" value="F:DNA binding"/>
    <property type="evidence" value="ECO:0007669"/>
    <property type="project" value="InterPro"/>
</dbReference>
<dbReference type="Gene3D" id="3.30.450.40">
    <property type="match status" value="1"/>
</dbReference>
<evidence type="ECO:0000259" key="5">
    <source>
        <dbReference type="Pfam" id="PF01628"/>
    </source>
</evidence>
<sequence>SATVRNEMARLEESEYLTHPHTSAGRVPTDKGYRYFVERLLGETELPLAERRMIRHQFHQVRPEMDQWLKLSASVLAQAAQSVAWITAPSVPQCLFKHLELISIRDSLALVVLVLQGGTVKQRVLTLARSLSQEKLSRMATHLNEHFDGLTADGVIAQLVRLAPLEAQVGELVAEMMGRSDGRARSEVYRDGLLNILQQPEFAEGQSARQVFGLLEESSFLEAILADALAPTGGGVQVIIGGEGPWEELN</sequence>
<evidence type="ECO:0000256" key="2">
    <source>
        <dbReference type="ARBA" id="ARBA00023015"/>
    </source>
</evidence>
<dbReference type="NCBIfam" id="TIGR00331">
    <property type="entry name" value="hrcA"/>
    <property type="match status" value="1"/>
</dbReference>
<dbReference type="GO" id="GO:0045892">
    <property type="term" value="P:negative regulation of DNA-templated transcription"/>
    <property type="evidence" value="ECO:0007669"/>
    <property type="project" value="TreeGrafter"/>
</dbReference>
<evidence type="ECO:0000256" key="1">
    <source>
        <dbReference type="ARBA" id="ARBA00022491"/>
    </source>
</evidence>
<name>X0WTP8_9ZZZZ</name>
<dbReference type="EMBL" id="BARS01042916">
    <property type="protein sequence ID" value="GAG33995.1"/>
    <property type="molecule type" value="Genomic_DNA"/>
</dbReference>
<keyword evidence="3" id="KW-0346">Stress response</keyword>
<dbReference type="InterPro" id="IPR036390">
    <property type="entry name" value="WH_DNA-bd_sf"/>
</dbReference>
<keyword evidence="2" id="KW-0805">Transcription regulation</keyword>
<dbReference type="InterPro" id="IPR002571">
    <property type="entry name" value="HrcA"/>
</dbReference>
<gene>
    <name evidence="6" type="ORF">S01H1_65043</name>
</gene>
<dbReference type="Pfam" id="PF01628">
    <property type="entry name" value="HrcA"/>
    <property type="match status" value="1"/>
</dbReference>
<dbReference type="SUPFAM" id="SSF46785">
    <property type="entry name" value="Winged helix' DNA-binding domain"/>
    <property type="match status" value="1"/>
</dbReference>
<dbReference type="PANTHER" id="PTHR34824">
    <property type="entry name" value="HEAT-INDUCIBLE TRANSCRIPTION REPRESSOR HRCA"/>
    <property type="match status" value="1"/>
</dbReference>
<dbReference type="InterPro" id="IPR036388">
    <property type="entry name" value="WH-like_DNA-bd_sf"/>
</dbReference>
<feature type="domain" description="Heat-inducible transcription repressor HrcA C-terminal" evidence="5">
    <location>
        <begin position="66"/>
        <end position="249"/>
    </location>
</feature>
<accession>X0WTP8</accession>
<reference evidence="6" key="1">
    <citation type="journal article" date="2014" name="Front. Microbiol.">
        <title>High frequency of phylogenetically diverse reductive dehalogenase-homologous genes in deep subseafloor sedimentary metagenomes.</title>
        <authorList>
            <person name="Kawai M."/>
            <person name="Futagami T."/>
            <person name="Toyoda A."/>
            <person name="Takaki Y."/>
            <person name="Nishi S."/>
            <person name="Hori S."/>
            <person name="Arai W."/>
            <person name="Tsubouchi T."/>
            <person name="Morono Y."/>
            <person name="Uchiyama I."/>
            <person name="Ito T."/>
            <person name="Fujiyama A."/>
            <person name="Inagaki F."/>
            <person name="Takami H."/>
        </authorList>
    </citation>
    <scope>NUCLEOTIDE SEQUENCE</scope>
    <source>
        <strain evidence="6">Expedition CK06-06</strain>
    </source>
</reference>
<keyword evidence="1" id="KW-0678">Repressor</keyword>
<evidence type="ECO:0000313" key="6">
    <source>
        <dbReference type="EMBL" id="GAG33995.1"/>
    </source>
</evidence>
<dbReference type="Gene3D" id="1.10.10.10">
    <property type="entry name" value="Winged helix-like DNA-binding domain superfamily/Winged helix DNA-binding domain"/>
    <property type="match status" value="1"/>
</dbReference>
<keyword evidence="4" id="KW-0804">Transcription</keyword>
<dbReference type="InterPro" id="IPR029016">
    <property type="entry name" value="GAF-like_dom_sf"/>
</dbReference>
<dbReference type="SUPFAM" id="SSF55781">
    <property type="entry name" value="GAF domain-like"/>
    <property type="match status" value="1"/>
</dbReference>
<feature type="non-terminal residue" evidence="6">
    <location>
        <position position="1"/>
    </location>
</feature>
<proteinExistence type="predicted"/>
<protein>
    <recommendedName>
        <fullName evidence="5">Heat-inducible transcription repressor HrcA C-terminal domain-containing protein</fullName>
    </recommendedName>
</protein>
<dbReference type="PANTHER" id="PTHR34824:SF1">
    <property type="entry name" value="HEAT-INDUCIBLE TRANSCRIPTION REPRESSOR HRCA"/>
    <property type="match status" value="1"/>
</dbReference>
<dbReference type="InterPro" id="IPR021153">
    <property type="entry name" value="HrcA_C"/>
</dbReference>
<evidence type="ECO:0000256" key="4">
    <source>
        <dbReference type="ARBA" id="ARBA00023163"/>
    </source>
</evidence>
<dbReference type="AlphaFoldDB" id="X0WTP8"/>
<comment type="caution">
    <text evidence="6">The sequence shown here is derived from an EMBL/GenBank/DDBJ whole genome shotgun (WGS) entry which is preliminary data.</text>
</comment>
<evidence type="ECO:0000256" key="3">
    <source>
        <dbReference type="ARBA" id="ARBA00023016"/>
    </source>
</evidence>